<dbReference type="EMBL" id="BLXT01003738">
    <property type="protein sequence ID" value="GFO04278.1"/>
    <property type="molecule type" value="Genomic_DNA"/>
</dbReference>
<gene>
    <name evidence="2" type="ORF">PoB_003078300</name>
</gene>
<feature type="compositionally biased region" description="Basic and acidic residues" evidence="1">
    <location>
        <begin position="46"/>
        <end position="55"/>
    </location>
</feature>
<feature type="compositionally biased region" description="Basic and acidic residues" evidence="1">
    <location>
        <begin position="273"/>
        <end position="285"/>
    </location>
</feature>
<name>A0AAV4ABY8_9GAST</name>
<feature type="compositionally biased region" description="Low complexity" evidence="1">
    <location>
        <begin position="76"/>
        <end position="88"/>
    </location>
</feature>
<sequence length="364" mass="42956">MKKLREELKKMRQNTVNQLEEKWQDTERHFRDLSRENNHKLKKHEAHTDRKKECASKNVNKKPGEKTKGDKNRCTSSDFRNLSSSSFDEGPSTSKSALGSGGTVFAGTEMSVKSSKRRKKFYEDEGEEEMMSEDSLDDMAHHQVSRNEWWLEEAERKQKKRHRVRGGVKVREKKQRFSELLPDMEEYNNDVQRDHTSSSSSARKPETLFVYVDEQTPFSCTNQDSEVSERLGHFDHSLSPGFSYGPRHDESTTHFRHEERSWNADKSPWAVKSKSDNFRSRERQSNRKNNYNSDHAIGRDSYDRNQAPRKSHSKRWRHPGSRQQPQDFKNRRSEFAPYNSGFQARHERFVSMKNDCDFRVSLRK</sequence>
<reference evidence="2 3" key="1">
    <citation type="journal article" date="2021" name="Elife">
        <title>Chloroplast acquisition without the gene transfer in kleptoplastic sea slugs, Plakobranchus ocellatus.</title>
        <authorList>
            <person name="Maeda T."/>
            <person name="Takahashi S."/>
            <person name="Yoshida T."/>
            <person name="Shimamura S."/>
            <person name="Takaki Y."/>
            <person name="Nagai Y."/>
            <person name="Toyoda A."/>
            <person name="Suzuki Y."/>
            <person name="Arimoto A."/>
            <person name="Ishii H."/>
            <person name="Satoh N."/>
            <person name="Nishiyama T."/>
            <person name="Hasebe M."/>
            <person name="Maruyama T."/>
            <person name="Minagawa J."/>
            <person name="Obokata J."/>
            <person name="Shigenobu S."/>
        </authorList>
    </citation>
    <scope>NUCLEOTIDE SEQUENCE [LARGE SCALE GENOMIC DNA]</scope>
</reference>
<dbReference type="Proteomes" id="UP000735302">
    <property type="component" value="Unassembled WGS sequence"/>
</dbReference>
<evidence type="ECO:0000313" key="3">
    <source>
        <dbReference type="Proteomes" id="UP000735302"/>
    </source>
</evidence>
<protein>
    <submittedName>
        <fullName evidence="2">Uncharacterized protein</fullName>
    </submittedName>
</protein>
<feature type="region of interest" description="Disordered" evidence="1">
    <location>
        <begin position="220"/>
        <end position="346"/>
    </location>
</feature>
<feature type="region of interest" description="Disordered" evidence="1">
    <location>
        <begin position="154"/>
        <end position="208"/>
    </location>
</feature>
<feature type="compositionally biased region" description="Basic and acidic residues" evidence="1">
    <location>
        <begin position="30"/>
        <end position="39"/>
    </location>
</feature>
<feature type="region of interest" description="Disordered" evidence="1">
    <location>
        <begin position="30"/>
        <end position="140"/>
    </location>
</feature>
<dbReference type="AlphaFoldDB" id="A0AAV4ABY8"/>
<feature type="compositionally biased region" description="Basic residues" evidence="1">
    <location>
        <begin position="157"/>
        <end position="174"/>
    </location>
</feature>
<feature type="compositionally biased region" description="Basic and acidic residues" evidence="1">
    <location>
        <begin position="62"/>
        <end position="73"/>
    </location>
</feature>
<accession>A0AAV4ABY8</accession>
<feature type="compositionally biased region" description="Basic and acidic residues" evidence="1">
    <location>
        <begin position="227"/>
        <end position="236"/>
    </location>
</feature>
<evidence type="ECO:0000256" key="1">
    <source>
        <dbReference type="SAM" id="MobiDB-lite"/>
    </source>
</evidence>
<feature type="compositionally biased region" description="Basic residues" evidence="1">
    <location>
        <begin position="307"/>
        <end position="320"/>
    </location>
</feature>
<feature type="compositionally biased region" description="Acidic residues" evidence="1">
    <location>
        <begin position="124"/>
        <end position="137"/>
    </location>
</feature>
<proteinExistence type="predicted"/>
<organism evidence="2 3">
    <name type="scientific">Plakobranchus ocellatus</name>
    <dbReference type="NCBI Taxonomy" id="259542"/>
    <lineage>
        <taxon>Eukaryota</taxon>
        <taxon>Metazoa</taxon>
        <taxon>Spiralia</taxon>
        <taxon>Lophotrochozoa</taxon>
        <taxon>Mollusca</taxon>
        <taxon>Gastropoda</taxon>
        <taxon>Heterobranchia</taxon>
        <taxon>Euthyneura</taxon>
        <taxon>Panpulmonata</taxon>
        <taxon>Sacoglossa</taxon>
        <taxon>Placobranchoidea</taxon>
        <taxon>Plakobranchidae</taxon>
        <taxon>Plakobranchus</taxon>
    </lineage>
</organism>
<keyword evidence="3" id="KW-1185">Reference proteome</keyword>
<feature type="compositionally biased region" description="Basic and acidic residues" evidence="1">
    <location>
        <begin position="246"/>
        <end position="263"/>
    </location>
</feature>
<comment type="caution">
    <text evidence="2">The sequence shown here is derived from an EMBL/GenBank/DDBJ whole genome shotgun (WGS) entry which is preliminary data.</text>
</comment>
<evidence type="ECO:0000313" key="2">
    <source>
        <dbReference type="EMBL" id="GFO04278.1"/>
    </source>
</evidence>